<dbReference type="EC" id="3.4.21.105" evidence="10"/>
<keyword evidence="6 10" id="KW-0378">Hydrolase</keyword>
<evidence type="ECO:0000313" key="14">
    <source>
        <dbReference type="Proteomes" id="UP000193920"/>
    </source>
</evidence>
<name>A0A1Y2DGD5_9FUNG</name>
<comment type="catalytic activity">
    <reaction evidence="1 10">
        <text>Cleaves type-1 transmembrane domains using a catalytic dyad composed of serine and histidine that are contributed by different transmembrane domains.</text>
        <dbReference type="EC" id="3.4.21.105"/>
    </reaction>
</comment>
<dbReference type="GO" id="GO:0016020">
    <property type="term" value="C:membrane"/>
    <property type="evidence" value="ECO:0007669"/>
    <property type="project" value="UniProtKB-SubCell"/>
</dbReference>
<proteinExistence type="inferred from homology"/>
<feature type="transmembrane region" description="Helical" evidence="10">
    <location>
        <begin position="336"/>
        <end position="359"/>
    </location>
</feature>
<feature type="transmembrane region" description="Helical" evidence="10">
    <location>
        <begin position="311"/>
        <end position="330"/>
    </location>
</feature>
<dbReference type="InterPro" id="IPR002610">
    <property type="entry name" value="Peptidase_S54_rhomboid-like"/>
</dbReference>
<evidence type="ECO:0000256" key="1">
    <source>
        <dbReference type="ARBA" id="ARBA00000156"/>
    </source>
</evidence>
<feature type="region of interest" description="Disordered" evidence="11">
    <location>
        <begin position="1"/>
        <end position="93"/>
    </location>
</feature>
<keyword evidence="14" id="KW-1185">Reference proteome</keyword>
<dbReference type="EMBL" id="MCOG01000067">
    <property type="protein sequence ID" value="ORY58299.1"/>
    <property type="molecule type" value="Genomic_DNA"/>
</dbReference>
<dbReference type="PANTHER" id="PTHR22936:SF69">
    <property type="entry name" value="RHOMBOID-LIKE PROTEIN"/>
    <property type="match status" value="1"/>
</dbReference>
<feature type="transmembrane region" description="Helical" evidence="10">
    <location>
        <begin position="157"/>
        <end position="176"/>
    </location>
</feature>
<comment type="similarity">
    <text evidence="3 10">Belongs to the peptidase S54 family.</text>
</comment>
<comment type="caution">
    <text evidence="13">The sequence shown here is derived from an EMBL/GenBank/DDBJ whole genome shotgun (WGS) entry which is preliminary data.</text>
</comment>
<keyword evidence="7 10" id="KW-0720">Serine protease</keyword>
<dbReference type="OrthoDB" id="418595at2759"/>
<dbReference type="GO" id="GO:0004252">
    <property type="term" value="F:serine-type endopeptidase activity"/>
    <property type="evidence" value="ECO:0007669"/>
    <property type="project" value="InterPro"/>
</dbReference>
<evidence type="ECO:0000313" key="13">
    <source>
        <dbReference type="EMBL" id="ORY58299.1"/>
    </source>
</evidence>
<evidence type="ECO:0000256" key="4">
    <source>
        <dbReference type="ARBA" id="ARBA00022670"/>
    </source>
</evidence>
<keyword evidence="4 10" id="KW-0645">Protease</keyword>
<dbReference type="STRING" id="1754190.A0A1Y2DGD5"/>
<feature type="region of interest" description="Disordered" evidence="11">
    <location>
        <begin position="113"/>
        <end position="133"/>
    </location>
</feature>
<feature type="transmembrane region" description="Helical" evidence="10">
    <location>
        <begin position="371"/>
        <end position="391"/>
    </location>
</feature>
<keyword evidence="9 10" id="KW-0472">Membrane</keyword>
<feature type="transmembrane region" description="Helical" evidence="10">
    <location>
        <begin position="277"/>
        <end position="299"/>
    </location>
</feature>
<dbReference type="InterPro" id="IPR022764">
    <property type="entry name" value="Peptidase_S54_rhomboid_dom"/>
</dbReference>
<evidence type="ECO:0000256" key="8">
    <source>
        <dbReference type="ARBA" id="ARBA00022989"/>
    </source>
</evidence>
<feature type="transmembrane region" description="Helical" evidence="10">
    <location>
        <begin position="397"/>
        <end position="417"/>
    </location>
</feature>
<dbReference type="Proteomes" id="UP000193920">
    <property type="component" value="Unassembled WGS sequence"/>
</dbReference>
<feature type="transmembrane region" description="Helical" evidence="10">
    <location>
        <begin position="429"/>
        <end position="447"/>
    </location>
</feature>
<dbReference type="InterPro" id="IPR035952">
    <property type="entry name" value="Rhomboid-like_sf"/>
</dbReference>
<dbReference type="Pfam" id="PF01694">
    <property type="entry name" value="Rhomboid"/>
    <property type="match status" value="1"/>
</dbReference>
<dbReference type="PANTHER" id="PTHR22936">
    <property type="entry name" value="RHOMBOID-RELATED"/>
    <property type="match status" value="1"/>
</dbReference>
<evidence type="ECO:0000256" key="10">
    <source>
        <dbReference type="RuleBase" id="RU362115"/>
    </source>
</evidence>
<organism evidence="13 14">
    <name type="scientific">Neocallimastix californiae</name>
    <dbReference type="NCBI Taxonomy" id="1754190"/>
    <lineage>
        <taxon>Eukaryota</taxon>
        <taxon>Fungi</taxon>
        <taxon>Fungi incertae sedis</taxon>
        <taxon>Chytridiomycota</taxon>
        <taxon>Chytridiomycota incertae sedis</taxon>
        <taxon>Neocallimastigomycetes</taxon>
        <taxon>Neocallimastigales</taxon>
        <taxon>Neocallimastigaceae</taxon>
        <taxon>Neocallimastix</taxon>
    </lineage>
</organism>
<evidence type="ECO:0000256" key="5">
    <source>
        <dbReference type="ARBA" id="ARBA00022692"/>
    </source>
</evidence>
<feature type="domain" description="Peptidase S54 rhomboid" evidence="12">
    <location>
        <begin position="275"/>
        <end position="411"/>
    </location>
</feature>
<reference evidence="13 14" key="1">
    <citation type="submission" date="2016-08" db="EMBL/GenBank/DDBJ databases">
        <title>A Parts List for Fungal Cellulosomes Revealed by Comparative Genomics.</title>
        <authorList>
            <consortium name="DOE Joint Genome Institute"/>
            <person name="Haitjema C.H."/>
            <person name="Gilmore S.P."/>
            <person name="Henske J.K."/>
            <person name="Solomon K.V."/>
            <person name="De Groot R."/>
            <person name="Kuo A."/>
            <person name="Mondo S.J."/>
            <person name="Salamov A.A."/>
            <person name="Labutti K."/>
            <person name="Zhao Z."/>
            <person name="Chiniquy J."/>
            <person name="Barry K."/>
            <person name="Brewer H.M."/>
            <person name="Purvine S.O."/>
            <person name="Wright A.T."/>
            <person name="Boxma B."/>
            <person name="Van Alen T."/>
            <person name="Hackstein J.H."/>
            <person name="Baker S.E."/>
            <person name="Grigoriev I.V."/>
            <person name="O'Malley M.A."/>
        </authorList>
    </citation>
    <scope>NUCLEOTIDE SEQUENCE [LARGE SCALE GENOMIC DNA]</scope>
    <source>
        <strain evidence="13 14">G1</strain>
    </source>
</reference>
<dbReference type="SUPFAM" id="SSF144091">
    <property type="entry name" value="Rhomboid-like"/>
    <property type="match status" value="1"/>
</dbReference>
<dbReference type="Gene3D" id="1.20.1540.10">
    <property type="entry name" value="Rhomboid-like"/>
    <property type="match status" value="1"/>
</dbReference>
<evidence type="ECO:0000256" key="6">
    <source>
        <dbReference type="ARBA" id="ARBA00022801"/>
    </source>
</evidence>
<gene>
    <name evidence="13" type="ORF">LY90DRAFT_381577</name>
</gene>
<evidence type="ECO:0000256" key="3">
    <source>
        <dbReference type="ARBA" id="ARBA00009045"/>
    </source>
</evidence>
<keyword evidence="5 10" id="KW-0812">Transmembrane</keyword>
<evidence type="ECO:0000256" key="2">
    <source>
        <dbReference type="ARBA" id="ARBA00004141"/>
    </source>
</evidence>
<accession>A0A1Y2DGD5</accession>
<dbReference type="AlphaFoldDB" id="A0A1Y2DGD5"/>
<evidence type="ECO:0000256" key="9">
    <source>
        <dbReference type="ARBA" id="ARBA00023136"/>
    </source>
</evidence>
<comment type="subcellular location">
    <subcellularLocation>
        <location evidence="2 10">Membrane</location>
        <topology evidence="2 10">Multi-pass membrane protein</topology>
    </subcellularLocation>
</comment>
<dbReference type="GO" id="GO:0006508">
    <property type="term" value="P:proteolysis"/>
    <property type="evidence" value="ECO:0007669"/>
    <property type="project" value="UniProtKB-KW"/>
</dbReference>
<sequence length="470" mass="52237">MSYRDPYERNNAPYSRLPDNNYRSPPPRNDYYRNPSTSAATGGSYYNQSSGYSNNYNQGSRYNQGSSYNQGSNYNQDSSYNQGSSYKQGYSNNYGNNDYDNVVSNYAVGGGLTKPQPAATKPLNPGQGTRNGKVRSALFNPEVRRQLEKNSKKYKPYFIYAVTGIQVLVLLISYILNFKNTGSPITDIHENFFLGPAPGTLISLGARYIPCMKETEFSGECPYGIKGSISPTTIPVKESGKVDKKGNDQGKIGTLLKGPYYCSESDVCGFGGIKNQWFRFFTAIFVHSGLLHIVFNLVFQIRTGLSLERDFGTWRIAIIYLASGIFGFIFEAKSLGNVPTVGCSGSLYGLLACILLDLLQNWKLIIHPVKDLIKLLSIIILSFGIGFLPYFDNFAHIGGFIMGFLTGLIFLPTIIFSKSDGRIKQGMQILAIFITIALLAWSIKDFYSEEVGCEWCQSLNCAPFIDKCKN</sequence>
<feature type="compositionally biased region" description="Low complexity" evidence="11">
    <location>
        <begin position="42"/>
        <end position="65"/>
    </location>
</feature>
<comment type="function">
    <text evidence="10">Serine protease involved in intramembrane proteolysis.</text>
</comment>
<evidence type="ECO:0000256" key="11">
    <source>
        <dbReference type="SAM" id="MobiDB-lite"/>
    </source>
</evidence>
<evidence type="ECO:0000259" key="12">
    <source>
        <dbReference type="Pfam" id="PF01694"/>
    </source>
</evidence>
<keyword evidence="8 10" id="KW-1133">Transmembrane helix</keyword>
<protein>
    <recommendedName>
        <fullName evidence="10">Rhomboid-type serine protease</fullName>
        <ecNumber evidence="10">3.4.21.105</ecNumber>
    </recommendedName>
</protein>
<feature type="compositionally biased region" description="Polar residues" evidence="11">
    <location>
        <begin position="66"/>
        <end position="88"/>
    </location>
</feature>
<evidence type="ECO:0000256" key="7">
    <source>
        <dbReference type="ARBA" id="ARBA00022825"/>
    </source>
</evidence>